<evidence type="ECO:0000313" key="16">
    <source>
        <dbReference type="Proteomes" id="UP000472240"/>
    </source>
</evidence>
<dbReference type="InterPro" id="IPR013106">
    <property type="entry name" value="Ig_V-set"/>
</dbReference>
<evidence type="ECO:0000256" key="9">
    <source>
        <dbReference type="ARBA" id="ARBA00023180"/>
    </source>
</evidence>
<dbReference type="PANTHER" id="PTHR12035">
    <property type="entry name" value="SIALIC ACID BINDING IMMUNOGLOBULIN-LIKE LECTIN"/>
    <property type="match status" value="1"/>
</dbReference>
<dbReference type="Pfam" id="PF07686">
    <property type="entry name" value="V-set"/>
    <property type="match status" value="1"/>
</dbReference>
<dbReference type="PROSITE" id="PS50835">
    <property type="entry name" value="IG_LIKE"/>
    <property type="match status" value="3"/>
</dbReference>
<dbReference type="SMART" id="SM00409">
    <property type="entry name" value="IG"/>
    <property type="match status" value="3"/>
</dbReference>
<evidence type="ECO:0000256" key="1">
    <source>
        <dbReference type="ARBA" id="ARBA00004479"/>
    </source>
</evidence>
<dbReference type="GeneTree" id="ENSGT01150000286907"/>
<keyword evidence="4" id="KW-0430">Lectin</keyword>
<dbReference type="InterPro" id="IPR007110">
    <property type="entry name" value="Ig-like_dom"/>
</dbReference>
<dbReference type="InterPro" id="IPR003599">
    <property type="entry name" value="Ig_sub"/>
</dbReference>
<dbReference type="GO" id="GO:0033691">
    <property type="term" value="F:sialic acid binding"/>
    <property type="evidence" value="ECO:0007669"/>
    <property type="project" value="TreeGrafter"/>
</dbReference>
<evidence type="ECO:0000256" key="4">
    <source>
        <dbReference type="ARBA" id="ARBA00022734"/>
    </source>
</evidence>
<keyword evidence="7 13" id="KW-0472">Membrane</keyword>
<dbReference type="GO" id="GO:0030246">
    <property type="term" value="F:carbohydrate binding"/>
    <property type="evidence" value="ECO:0007669"/>
    <property type="project" value="UniProtKB-KW"/>
</dbReference>
<dbReference type="InterPro" id="IPR003598">
    <property type="entry name" value="Ig_sub2"/>
</dbReference>
<dbReference type="SUPFAM" id="SSF48726">
    <property type="entry name" value="Immunoglobulin"/>
    <property type="match status" value="4"/>
</dbReference>
<keyword evidence="5" id="KW-0130">Cell adhesion</keyword>
<evidence type="ECO:0000256" key="10">
    <source>
        <dbReference type="ARBA" id="ARBA00023319"/>
    </source>
</evidence>
<reference evidence="15 16" key="2">
    <citation type="journal article" date="2018" name="Annu Rev Anim Biosci">
        <title>Bat Biology, Genomes, and the Bat1K Project: To Generate Chromosome-Level Genomes for All Living Bat Species.</title>
        <authorList>
            <person name="Teeling E.C."/>
            <person name="Vernes S.C."/>
            <person name="Davalos L.M."/>
            <person name="Ray D.A."/>
            <person name="Gilbert M.T.P."/>
            <person name="Myers E."/>
        </authorList>
    </citation>
    <scope>NUCLEOTIDE SEQUENCE</scope>
</reference>
<evidence type="ECO:0000256" key="5">
    <source>
        <dbReference type="ARBA" id="ARBA00022889"/>
    </source>
</evidence>
<dbReference type="SMART" id="SM00408">
    <property type="entry name" value="IGc2"/>
    <property type="match status" value="1"/>
</dbReference>
<keyword evidence="16" id="KW-1185">Reference proteome</keyword>
<dbReference type="Gene3D" id="2.60.40.10">
    <property type="entry name" value="Immunoglobulins"/>
    <property type="match status" value="4"/>
</dbReference>
<keyword evidence="8" id="KW-1015">Disulfide bond</keyword>
<keyword evidence="9" id="KW-0325">Glycoprotein</keyword>
<keyword evidence="6 13" id="KW-1133">Transmembrane helix</keyword>
<feature type="domain" description="Ig-like" evidence="14">
    <location>
        <begin position="244"/>
        <end position="337"/>
    </location>
</feature>
<evidence type="ECO:0000256" key="13">
    <source>
        <dbReference type="SAM" id="Phobius"/>
    </source>
</evidence>
<keyword evidence="3" id="KW-0732">Signal</keyword>
<dbReference type="AlphaFoldDB" id="A0A671EGD3"/>
<reference evidence="15" key="5">
    <citation type="submission" date="2025-09" db="UniProtKB">
        <authorList>
            <consortium name="Ensembl"/>
        </authorList>
    </citation>
    <scope>IDENTIFICATION</scope>
</reference>
<keyword evidence="10" id="KW-0393">Immunoglobulin domain</keyword>
<dbReference type="InterPro" id="IPR036179">
    <property type="entry name" value="Ig-like_dom_sf"/>
</dbReference>
<protein>
    <recommendedName>
        <fullName evidence="14">Ig-like domain-containing protein</fullName>
    </recommendedName>
</protein>
<dbReference type="InterPro" id="IPR051036">
    <property type="entry name" value="SIGLEC"/>
</dbReference>
<evidence type="ECO:0000256" key="6">
    <source>
        <dbReference type="ARBA" id="ARBA00022989"/>
    </source>
</evidence>
<sequence length="561" mass="61585">MQWFQLEVVPPESPGPLRLCVPPGSLQEKSGYELRLKESVRVQKGLCVHVPCSFSYPWTSWYSSAVLYIYWYRSRDNIQRDYPVASNNPHKPARTETANRFRLLEDPTTNSCSLNISNAKRSDTGSYFFRVERGYDVKYSYTDKKLHLQVTEEPDIHVPERLESGRPTRVTCNLPGSCEGGRPLTFSWVGAALDSLSPQALRSSVLNLTLRPQDHGTNLTCQVKQEGYTVITERTILLNVSYAPRNLTIRIFRNVTAFEILQTTSPLPILEGQALWLLCAADSNPPAELSWFRGSPALNTTPISSTGILELRQVGSEEGEFTCHAWNLLGSQYVSLSLPVHYPPQLLGPSCSWEEEGLHCSCSSRAQPAPSVRWQLGERLLEGNFSNTSFKVTFNSEGPWANSSLSLSEGLSSSLRLSCEAGNVHGAQSATVLLLPGKSVSLAGVVPGALGGAGAMALLSLCSCLIFFCIVKARRKQASRRLKGMDDEDAVMGTIALGSKQKCQPESPPEQALPAGGVPSSGEQQEELHYANLSFHGVQLREPQDPAAASTCEYSEINTTR</sequence>
<dbReference type="GO" id="GO:0007155">
    <property type="term" value="P:cell adhesion"/>
    <property type="evidence" value="ECO:0007669"/>
    <property type="project" value="UniProtKB-KW"/>
</dbReference>
<evidence type="ECO:0000256" key="11">
    <source>
        <dbReference type="ARBA" id="ARBA00038361"/>
    </source>
</evidence>
<dbReference type="FunFam" id="2.60.40.10:FF:000829">
    <property type="entry name" value="Sialic acid-binding Ig-like lectin 8"/>
    <property type="match status" value="1"/>
</dbReference>
<reference evidence="15 16" key="1">
    <citation type="journal article" date="2015" name="Annu Rev Anim Biosci">
        <title>The Genome 10K Project: a way forward.</title>
        <authorList>
            <person name="Koepfli K.P."/>
            <person name="Paten B."/>
            <person name="O'Brien S.J."/>
            <person name="Koepfli K.P."/>
            <person name="Paten B."/>
            <person name="Antunes A."/>
            <person name="Belov K."/>
            <person name="Bustamante C."/>
            <person name="Castoe T.A."/>
            <person name="Clawson H."/>
            <person name="Crawford A.J."/>
            <person name="Diekhans M."/>
            <person name="Distel D."/>
            <person name="Durbin R."/>
            <person name="Earl D."/>
            <person name="Fujita M.K."/>
            <person name="Gamble T."/>
            <person name="Georges A."/>
            <person name="Gemmell N."/>
            <person name="Gilbert M.T."/>
            <person name="Graves J.M."/>
            <person name="Green R.E."/>
            <person name="Hickey G."/>
            <person name="Jarvis E.D."/>
            <person name="Johnson W."/>
            <person name="Komissarov A."/>
            <person name="Korf I."/>
            <person name="Kuhn R."/>
            <person name="Larkin D.M."/>
            <person name="Lewin H."/>
            <person name="Lopez J.V."/>
            <person name="Ma J."/>
            <person name="Marques-Bonet T."/>
            <person name="Miller W."/>
            <person name="Murphy R."/>
            <person name="Pevzner P."/>
            <person name="Shapiro B."/>
            <person name="Steiner C."/>
            <person name="Tamazian G."/>
            <person name="Venkatesh B."/>
            <person name="Wang J."/>
            <person name="Wayne R."/>
            <person name="Wiley E."/>
            <person name="Yang H."/>
            <person name="Zhang G."/>
            <person name="Haussler D."/>
            <person name="Ryder O."/>
            <person name="O'Brien S.J."/>
        </authorList>
    </citation>
    <scope>NUCLEOTIDE SEQUENCE</scope>
</reference>
<dbReference type="FunCoup" id="A0A671EGD3">
    <property type="interactions" value="5"/>
</dbReference>
<organism evidence="15 16">
    <name type="scientific">Rhinolophus ferrumequinum</name>
    <name type="common">Greater horseshoe bat</name>
    <dbReference type="NCBI Taxonomy" id="59479"/>
    <lineage>
        <taxon>Eukaryota</taxon>
        <taxon>Metazoa</taxon>
        <taxon>Chordata</taxon>
        <taxon>Craniata</taxon>
        <taxon>Vertebrata</taxon>
        <taxon>Euteleostomi</taxon>
        <taxon>Mammalia</taxon>
        <taxon>Eutheria</taxon>
        <taxon>Laurasiatheria</taxon>
        <taxon>Chiroptera</taxon>
        <taxon>Yinpterochiroptera</taxon>
        <taxon>Rhinolophoidea</taxon>
        <taxon>Rhinolophidae</taxon>
        <taxon>Rhinolophinae</taxon>
        <taxon>Rhinolophus</taxon>
    </lineage>
</organism>
<dbReference type="Ensembl" id="ENSRFET00010013490.1">
    <property type="protein sequence ID" value="ENSRFEP00010012334.1"/>
    <property type="gene ID" value="ENSRFEG00010008109.1"/>
</dbReference>
<dbReference type="InterPro" id="IPR013783">
    <property type="entry name" value="Ig-like_fold"/>
</dbReference>
<feature type="domain" description="Ig-like" evidence="14">
    <location>
        <begin position="22"/>
        <end position="147"/>
    </location>
</feature>
<comment type="subcellular location">
    <subcellularLocation>
        <location evidence="1">Membrane</location>
        <topology evidence="1">Single-pass type I membrane protein</topology>
    </subcellularLocation>
</comment>
<name>A0A671EGD3_RHIFE</name>
<accession>A0A671EGD3</accession>
<feature type="transmembrane region" description="Helical" evidence="13">
    <location>
        <begin position="449"/>
        <end position="471"/>
    </location>
</feature>
<feature type="domain" description="Ig-like" evidence="14">
    <location>
        <begin position="154"/>
        <end position="237"/>
    </location>
</feature>
<evidence type="ECO:0000313" key="15">
    <source>
        <dbReference type="Ensembl" id="ENSRFEP00010012334.1"/>
    </source>
</evidence>
<evidence type="ECO:0000259" key="14">
    <source>
        <dbReference type="PROSITE" id="PS50835"/>
    </source>
</evidence>
<dbReference type="GO" id="GO:0005886">
    <property type="term" value="C:plasma membrane"/>
    <property type="evidence" value="ECO:0007669"/>
    <property type="project" value="TreeGrafter"/>
</dbReference>
<dbReference type="InParanoid" id="A0A671EGD3"/>
<dbReference type="Proteomes" id="UP000472240">
    <property type="component" value="Chromosome 15"/>
</dbReference>
<evidence type="ECO:0000256" key="3">
    <source>
        <dbReference type="ARBA" id="ARBA00022729"/>
    </source>
</evidence>
<feature type="region of interest" description="Disordered" evidence="12">
    <location>
        <begin position="499"/>
        <end position="526"/>
    </location>
</feature>
<evidence type="ECO:0000256" key="8">
    <source>
        <dbReference type="ARBA" id="ARBA00023157"/>
    </source>
</evidence>
<dbReference type="OMA" id="YHDNGFL"/>
<evidence type="ECO:0000256" key="12">
    <source>
        <dbReference type="SAM" id="MobiDB-lite"/>
    </source>
</evidence>
<reference evidence="15" key="4">
    <citation type="submission" date="2025-08" db="UniProtKB">
        <authorList>
            <consortium name="Ensembl"/>
        </authorList>
    </citation>
    <scope>IDENTIFICATION</scope>
</reference>
<evidence type="ECO:0000256" key="2">
    <source>
        <dbReference type="ARBA" id="ARBA00022692"/>
    </source>
</evidence>
<comment type="similarity">
    <text evidence="11">Belongs to the immunoglobulin superfamily. SIGLEC (sialic acid binding Ig-like lectin) family.</text>
</comment>
<evidence type="ECO:0000256" key="7">
    <source>
        <dbReference type="ARBA" id="ARBA00023136"/>
    </source>
</evidence>
<reference evidence="16" key="3">
    <citation type="submission" date="2018-12" db="EMBL/GenBank/DDBJ databases">
        <title>G10K-VGP greater horseshoe bat female genome, primary haplotype.</title>
        <authorList>
            <person name="Teeling E."/>
            <person name="Myers G."/>
            <person name="Vernes S."/>
            <person name="Pippel M."/>
            <person name="Winkler S."/>
            <person name="Fedrigo O."/>
            <person name="Rhie A."/>
            <person name="Koren S."/>
            <person name="Phillippy A."/>
            <person name="Lewin H."/>
            <person name="Damas J."/>
            <person name="Howe K."/>
            <person name="Mountcastle J."/>
            <person name="Jarvis E.D."/>
        </authorList>
    </citation>
    <scope>NUCLEOTIDE SEQUENCE [LARGE SCALE GENOMIC DNA]</scope>
</reference>
<keyword evidence="2 13" id="KW-0812">Transmembrane</keyword>
<proteinExistence type="inferred from homology"/>
<dbReference type="PANTHER" id="PTHR12035:SF125">
    <property type="entry name" value="SIALIC ACID-BINDING IG-LIKE LECTIN 5"/>
    <property type="match status" value="1"/>
</dbReference>